<feature type="compositionally biased region" description="Low complexity" evidence="1">
    <location>
        <begin position="1"/>
        <end position="20"/>
    </location>
</feature>
<feature type="domain" description="Hedgehog/Intein (Hint)" evidence="2">
    <location>
        <begin position="240"/>
        <end position="385"/>
    </location>
</feature>
<evidence type="ECO:0000313" key="4">
    <source>
        <dbReference type="Proteomes" id="UP000296374"/>
    </source>
</evidence>
<dbReference type="RefSeq" id="WP_135312519.1">
    <property type="nucleotide sequence ID" value="NZ_CP038439.1"/>
</dbReference>
<reference evidence="4" key="1">
    <citation type="submission" date="2019-03" db="EMBL/GenBank/DDBJ databases">
        <authorList>
            <person name="Li J."/>
        </authorList>
    </citation>
    <scope>NUCLEOTIDE SEQUENCE [LARGE SCALE GENOMIC DNA]</scope>
    <source>
        <strain evidence="4">2251</strain>
    </source>
</reference>
<dbReference type="InterPro" id="IPR036844">
    <property type="entry name" value="Hint_dom_sf"/>
</dbReference>
<gene>
    <name evidence="3" type="ORF">E4191_05515</name>
</gene>
<dbReference type="AlphaFoldDB" id="A0A4P7HKQ1"/>
<organism evidence="3 4">
    <name type="scientific">Paracoccus liaowanqingii</name>
    <dbReference type="NCBI Taxonomy" id="2560053"/>
    <lineage>
        <taxon>Bacteria</taxon>
        <taxon>Pseudomonadati</taxon>
        <taxon>Pseudomonadota</taxon>
        <taxon>Alphaproteobacteria</taxon>
        <taxon>Rhodobacterales</taxon>
        <taxon>Paracoccaceae</taxon>
        <taxon>Paracoccus</taxon>
    </lineage>
</organism>
<dbReference type="Gene3D" id="2.160.20.160">
    <property type="match status" value="1"/>
</dbReference>
<name>A0A4P7HKQ1_9RHOB</name>
<dbReference type="InterPro" id="IPR028992">
    <property type="entry name" value="Hedgehog/Intein_dom"/>
</dbReference>
<evidence type="ECO:0000313" key="3">
    <source>
        <dbReference type="EMBL" id="QBX34230.1"/>
    </source>
</evidence>
<sequence>MADIDGNNSNNNVTVSNGTDANGVPLRDPNRFTITKDANTTVDGIAVGHDRAFFDVNMRDGNDSLTGENMNWTDEHVGVRVAFDDISMGKGDDTVDLFRSAFDNIDMGAGNDRLVLDHSGGNSVDMGSGQDAVSLGDITRDVTLSDAEMAQKDPSHPMVIDGGDGFDTLNLQGPWTLTLSSGSVWIDTDGNGVGDLHTNIFTNEDVANIVSSYPTVLNGTVVFDIGTHVKFKNFEDIQVICFTAGTLVDTPAGKVAIETLREGDLVTTRKGNRPVQWIGKRTLDSIDLAGNPKLLPIRVPAGAFGNGLPTRDVSFSPQHRVVVRSTIAERMFGSAEVLVSIKQLVGVNGIDVDGDVRSVQYVHVMLEEHEILSVEGIEAESLYPGRQAISFLNEDQLREIRTIFPNLDDLVDADQPAASALPFLKGRESRTLAARHAKNAQPLYA</sequence>
<dbReference type="SUPFAM" id="SSF51294">
    <property type="entry name" value="Hedgehog/intein (Hint) domain"/>
    <property type="match status" value="1"/>
</dbReference>
<protein>
    <submittedName>
        <fullName evidence="3">Hint domain-containing protein</fullName>
    </submittedName>
</protein>
<dbReference type="EMBL" id="CP038439">
    <property type="protein sequence ID" value="QBX34230.1"/>
    <property type="molecule type" value="Genomic_DNA"/>
</dbReference>
<dbReference type="Pfam" id="PF13403">
    <property type="entry name" value="Hint_2"/>
    <property type="match status" value="1"/>
</dbReference>
<dbReference type="KEGG" id="plia:E4191_05515"/>
<proteinExistence type="predicted"/>
<evidence type="ECO:0000256" key="1">
    <source>
        <dbReference type="SAM" id="MobiDB-lite"/>
    </source>
</evidence>
<feature type="region of interest" description="Disordered" evidence="1">
    <location>
        <begin position="1"/>
        <end position="29"/>
    </location>
</feature>
<accession>A0A4P7HKQ1</accession>
<dbReference type="Proteomes" id="UP000296374">
    <property type="component" value="Chromosome"/>
</dbReference>
<evidence type="ECO:0000259" key="2">
    <source>
        <dbReference type="Pfam" id="PF13403"/>
    </source>
</evidence>
<dbReference type="Gene3D" id="2.170.16.10">
    <property type="entry name" value="Hedgehog/Intein (Hint) domain"/>
    <property type="match status" value="1"/>
</dbReference>